<dbReference type="KEGG" id="ccn:H924_00575"/>
<gene>
    <name evidence="7" type="ORF">H924_00575</name>
</gene>
<proteinExistence type="predicted"/>
<keyword evidence="8" id="KW-1185">Reference proteome</keyword>
<keyword evidence="5 6" id="KW-0472">Membrane</keyword>
<dbReference type="eggNOG" id="COG2814">
    <property type="taxonomic scope" value="Bacteria"/>
</dbReference>
<evidence type="ECO:0000256" key="3">
    <source>
        <dbReference type="ARBA" id="ARBA00022692"/>
    </source>
</evidence>
<accession>M1UCJ7</accession>
<dbReference type="EMBL" id="CP004354">
    <property type="protein sequence ID" value="AGG65575.1"/>
    <property type="molecule type" value="Genomic_DNA"/>
</dbReference>
<dbReference type="InterPro" id="IPR005828">
    <property type="entry name" value="MFS_sugar_transport-like"/>
</dbReference>
<dbReference type="STRING" id="1121353.H924_00575"/>
<sequence length="154" mass="16525">MFSGYAFGGIMTPLLAMALLQHIGFRGMLAIGSLPVVTVVPLIFFLLPESPAFLRVRRRIAEAEKVENDYGLAHASPAPVAAAAEPCREAKKGRLATMFSGVTALATLLFCLVGISGQTLVYGLNTWMPQLMILADYSLASSLSFLLTVNLEFS</sequence>
<name>M1UCJ7_9CORY</name>
<dbReference type="GO" id="GO:0016020">
    <property type="term" value="C:membrane"/>
    <property type="evidence" value="ECO:0007669"/>
    <property type="project" value="UniProtKB-SubCell"/>
</dbReference>
<dbReference type="PANTHER" id="PTHR23511:SF34">
    <property type="entry name" value="SYNAPTIC VESICLE GLYCOPROTEIN 2"/>
    <property type="match status" value="1"/>
</dbReference>
<comment type="subcellular location">
    <subcellularLocation>
        <location evidence="1">Membrane</location>
        <topology evidence="1">Multi-pass membrane protein</topology>
    </subcellularLocation>
</comment>
<dbReference type="PANTHER" id="PTHR23511">
    <property type="entry name" value="SYNAPTIC VESICLE GLYCOPROTEIN 2"/>
    <property type="match status" value="1"/>
</dbReference>
<feature type="transmembrane region" description="Helical" evidence="6">
    <location>
        <begin position="95"/>
        <end position="115"/>
    </location>
</feature>
<evidence type="ECO:0000256" key="6">
    <source>
        <dbReference type="SAM" id="Phobius"/>
    </source>
</evidence>
<protein>
    <submittedName>
        <fullName evidence="7">Arabinose efflux permease family protein</fullName>
    </submittedName>
</protein>
<dbReference type="SUPFAM" id="SSF103473">
    <property type="entry name" value="MFS general substrate transporter"/>
    <property type="match status" value="1"/>
</dbReference>
<reference evidence="7 8" key="1">
    <citation type="submission" date="2013-02" db="EMBL/GenBank/DDBJ databases">
        <title>The complete genome sequence of Corynebacterium callunae DSM 20147.</title>
        <authorList>
            <person name="Ruckert C."/>
            <person name="Albersmeier A."/>
            <person name="Kalinowski J."/>
        </authorList>
    </citation>
    <scope>NUCLEOTIDE SEQUENCE [LARGE SCALE GENOMIC DNA]</scope>
    <source>
        <strain evidence="7 8">DSM 20147</strain>
    </source>
</reference>
<dbReference type="HOGENOM" id="CLU_1701283_0_0_11"/>
<evidence type="ECO:0000256" key="5">
    <source>
        <dbReference type="ARBA" id="ARBA00023136"/>
    </source>
</evidence>
<dbReference type="AlphaFoldDB" id="M1UCJ7"/>
<keyword evidence="3 6" id="KW-0812">Transmembrane</keyword>
<organism evidence="7 8">
    <name type="scientific">Corynebacterium callunae DSM 20147</name>
    <dbReference type="NCBI Taxonomy" id="1121353"/>
    <lineage>
        <taxon>Bacteria</taxon>
        <taxon>Bacillati</taxon>
        <taxon>Actinomycetota</taxon>
        <taxon>Actinomycetes</taxon>
        <taxon>Mycobacteriales</taxon>
        <taxon>Corynebacteriaceae</taxon>
        <taxon>Corynebacterium</taxon>
    </lineage>
</organism>
<dbReference type="Gene3D" id="1.20.1250.20">
    <property type="entry name" value="MFS general substrate transporter like domains"/>
    <property type="match status" value="1"/>
</dbReference>
<feature type="transmembrane region" description="Helical" evidence="6">
    <location>
        <begin position="127"/>
        <end position="149"/>
    </location>
</feature>
<dbReference type="Proteomes" id="UP000011760">
    <property type="component" value="Chromosome"/>
</dbReference>
<evidence type="ECO:0000256" key="4">
    <source>
        <dbReference type="ARBA" id="ARBA00022989"/>
    </source>
</evidence>
<evidence type="ECO:0000256" key="1">
    <source>
        <dbReference type="ARBA" id="ARBA00004141"/>
    </source>
</evidence>
<evidence type="ECO:0000313" key="7">
    <source>
        <dbReference type="EMBL" id="AGG65575.1"/>
    </source>
</evidence>
<dbReference type="InterPro" id="IPR036259">
    <property type="entry name" value="MFS_trans_sf"/>
</dbReference>
<keyword evidence="2" id="KW-0813">Transport</keyword>
<evidence type="ECO:0000313" key="8">
    <source>
        <dbReference type="Proteomes" id="UP000011760"/>
    </source>
</evidence>
<keyword evidence="4 6" id="KW-1133">Transmembrane helix</keyword>
<dbReference type="GO" id="GO:0022857">
    <property type="term" value="F:transmembrane transporter activity"/>
    <property type="evidence" value="ECO:0007669"/>
    <property type="project" value="InterPro"/>
</dbReference>
<feature type="transmembrane region" description="Helical" evidence="6">
    <location>
        <begin position="29"/>
        <end position="48"/>
    </location>
</feature>
<evidence type="ECO:0000256" key="2">
    <source>
        <dbReference type="ARBA" id="ARBA00022448"/>
    </source>
</evidence>
<dbReference type="PATRIC" id="fig|1121353.3.peg.123"/>
<dbReference type="Pfam" id="PF00083">
    <property type="entry name" value="Sugar_tr"/>
    <property type="match status" value="1"/>
</dbReference>
<feature type="transmembrane region" description="Helical" evidence="6">
    <location>
        <begin position="5"/>
        <end position="23"/>
    </location>
</feature>